<name>A0A495A5H3_9BACI</name>
<protein>
    <submittedName>
        <fullName evidence="9">Gluconate transporter</fullName>
    </submittedName>
</protein>
<dbReference type="RefSeq" id="WP_121203896.1">
    <property type="nucleotide sequence ID" value="NZ_RBZP01000004.1"/>
</dbReference>
<keyword evidence="5 8" id="KW-1133">Transmembrane helix</keyword>
<organism evidence="9 10">
    <name type="scientific">Oceanobacillus halophilus</name>
    <dbReference type="NCBI Taxonomy" id="930130"/>
    <lineage>
        <taxon>Bacteria</taxon>
        <taxon>Bacillati</taxon>
        <taxon>Bacillota</taxon>
        <taxon>Bacilli</taxon>
        <taxon>Bacillales</taxon>
        <taxon>Bacillaceae</taxon>
        <taxon>Oceanobacillus</taxon>
    </lineage>
</organism>
<dbReference type="GO" id="GO:0005886">
    <property type="term" value="C:plasma membrane"/>
    <property type="evidence" value="ECO:0007669"/>
    <property type="project" value="UniProtKB-SubCell"/>
</dbReference>
<dbReference type="PIRSF" id="PIRSF002746">
    <property type="entry name" value="Gluconate_transporter"/>
    <property type="match status" value="1"/>
</dbReference>
<feature type="transmembrane region" description="Helical" evidence="8">
    <location>
        <begin position="174"/>
        <end position="193"/>
    </location>
</feature>
<reference evidence="9 10" key="1">
    <citation type="journal article" date="2016" name="Int. J. Syst. Evol. Microbiol.">
        <title>Oceanobacillus halophilus sp. nov., a novel moderately halophilic bacterium from a hypersaline lake.</title>
        <authorList>
            <person name="Amoozegar M.A."/>
            <person name="Bagheri M."/>
            <person name="Makhdoumi A."/>
            <person name="Nikou M.M."/>
            <person name="Fazeli S.A.S."/>
            <person name="Schumann P."/>
            <person name="Sproer C."/>
            <person name="Sanchez-Porro C."/>
            <person name="Ventosa A."/>
        </authorList>
    </citation>
    <scope>NUCLEOTIDE SEQUENCE [LARGE SCALE GENOMIC DNA]</scope>
    <source>
        <strain evidence="9 10">DSM 23996</strain>
    </source>
</reference>
<comment type="caution">
    <text evidence="9">The sequence shown here is derived from an EMBL/GenBank/DDBJ whole genome shotgun (WGS) entry which is preliminary data.</text>
</comment>
<keyword evidence="2" id="KW-0813">Transport</keyword>
<evidence type="ECO:0000256" key="8">
    <source>
        <dbReference type="SAM" id="Phobius"/>
    </source>
</evidence>
<feature type="transmembrane region" description="Helical" evidence="8">
    <location>
        <begin position="58"/>
        <end position="76"/>
    </location>
</feature>
<dbReference type="Pfam" id="PF02447">
    <property type="entry name" value="GntP_permease"/>
    <property type="match status" value="1"/>
</dbReference>
<keyword evidence="3" id="KW-1003">Cell membrane</keyword>
<feature type="transmembrane region" description="Helical" evidence="8">
    <location>
        <begin position="375"/>
        <end position="395"/>
    </location>
</feature>
<proteinExistence type="inferred from homology"/>
<evidence type="ECO:0000256" key="7">
    <source>
        <dbReference type="ARBA" id="ARBA00049663"/>
    </source>
</evidence>
<keyword evidence="10" id="KW-1185">Reference proteome</keyword>
<dbReference type="GO" id="GO:0015128">
    <property type="term" value="F:gluconate transmembrane transporter activity"/>
    <property type="evidence" value="ECO:0007669"/>
    <property type="project" value="InterPro"/>
</dbReference>
<dbReference type="InterPro" id="IPR003474">
    <property type="entry name" value="Glcn_transporter"/>
</dbReference>
<evidence type="ECO:0000256" key="1">
    <source>
        <dbReference type="ARBA" id="ARBA00004651"/>
    </source>
</evidence>
<feature type="transmembrane region" description="Helical" evidence="8">
    <location>
        <begin position="6"/>
        <end position="38"/>
    </location>
</feature>
<feature type="transmembrane region" description="Helical" evidence="8">
    <location>
        <begin position="256"/>
        <end position="279"/>
    </location>
</feature>
<dbReference type="NCBIfam" id="TIGR00791">
    <property type="entry name" value="gntP"/>
    <property type="match status" value="1"/>
</dbReference>
<comment type="subcellular location">
    <subcellularLocation>
        <location evidence="1">Cell membrane</location>
        <topology evidence="1">Multi-pass membrane protein</topology>
    </subcellularLocation>
</comment>
<dbReference type="AlphaFoldDB" id="A0A495A5H3"/>
<keyword evidence="6 8" id="KW-0472">Membrane</keyword>
<dbReference type="Proteomes" id="UP000269301">
    <property type="component" value="Unassembled WGS sequence"/>
</dbReference>
<keyword evidence="4 8" id="KW-0812">Transmembrane</keyword>
<evidence type="ECO:0000256" key="5">
    <source>
        <dbReference type="ARBA" id="ARBA00022989"/>
    </source>
</evidence>
<gene>
    <name evidence="9" type="ORF">D8M06_08130</name>
</gene>
<feature type="transmembrane region" description="Helical" evidence="8">
    <location>
        <begin position="415"/>
        <end position="439"/>
    </location>
</feature>
<feature type="transmembrane region" description="Helical" evidence="8">
    <location>
        <begin position="96"/>
        <end position="122"/>
    </location>
</feature>
<dbReference type="OrthoDB" id="9787129at2"/>
<feature type="transmembrane region" description="Helical" evidence="8">
    <location>
        <begin position="224"/>
        <end position="244"/>
    </location>
</feature>
<evidence type="ECO:0000313" key="9">
    <source>
        <dbReference type="EMBL" id="RKQ34333.1"/>
    </source>
</evidence>
<evidence type="ECO:0000256" key="6">
    <source>
        <dbReference type="ARBA" id="ARBA00023136"/>
    </source>
</evidence>
<dbReference type="EMBL" id="RBZP01000004">
    <property type="protein sequence ID" value="RKQ34333.1"/>
    <property type="molecule type" value="Genomic_DNA"/>
</dbReference>
<evidence type="ECO:0000313" key="10">
    <source>
        <dbReference type="Proteomes" id="UP000269301"/>
    </source>
</evidence>
<dbReference type="PANTHER" id="PTHR30354:SF22">
    <property type="entry name" value="HIGH-AFFINITY GLUCONATE TRANSPORTER"/>
    <property type="match status" value="1"/>
</dbReference>
<feature type="transmembrane region" description="Helical" evidence="8">
    <location>
        <begin position="339"/>
        <end position="363"/>
    </location>
</feature>
<evidence type="ECO:0000256" key="2">
    <source>
        <dbReference type="ARBA" id="ARBA00022448"/>
    </source>
</evidence>
<comment type="similarity">
    <text evidence="7">Belongs to the GntP permease family.</text>
</comment>
<evidence type="ECO:0000256" key="4">
    <source>
        <dbReference type="ARBA" id="ARBA00022692"/>
    </source>
</evidence>
<sequence length="440" mass="46186">MPLVYVAIGVVLLLVLIIAFKLDAFISLILVSLVIGLISGLTPMDAFEAVQTGMGDQLGGLALVIGFGSMIGKLMADSGAAQRIATTLTQKFGTKNVHIAMMITAFLIGITLFFDVAFILLVPIVFTISAKTGVSLLKIGLPMAVALSTTHSFLPPHPGPTAVAGIYEASIGQVLVLGIIIAIPSIFVAGYLFPKASFIKKMNPTLPEGLYNPKEFTDEEMPGIAISIITPLIPVILMATLGVAELTMDQNTALFGFLSFIGEPAIALLLSVILAIYTFGIRCGRKMTDIGKSISSSLKAIAVILLLTGAGGSFKEVLIQSGVTEYIEQAMAGWTISPLILAWIIAAVLRIAVGSATVAVMTASGIVLPLLGMNGATPALMVLATTSGSVAFSHVNDTGFWLYKEYFNLSVKDAIISRTTYTTILAVCGLIGVLILNLFV</sequence>
<dbReference type="PANTHER" id="PTHR30354">
    <property type="entry name" value="GNT FAMILY GLUCONATE TRANSPORTER"/>
    <property type="match status" value="1"/>
</dbReference>
<accession>A0A495A5H3</accession>
<feature type="transmembrane region" description="Helical" evidence="8">
    <location>
        <begin position="300"/>
        <end position="319"/>
    </location>
</feature>
<evidence type="ECO:0000256" key="3">
    <source>
        <dbReference type="ARBA" id="ARBA00022475"/>
    </source>
</evidence>